<keyword evidence="2" id="KW-1185">Reference proteome</keyword>
<organism evidence="1 2">
    <name type="scientific">Hygrophoropsis aurantiaca</name>
    <dbReference type="NCBI Taxonomy" id="72124"/>
    <lineage>
        <taxon>Eukaryota</taxon>
        <taxon>Fungi</taxon>
        <taxon>Dikarya</taxon>
        <taxon>Basidiomycota</taxon>
        <taxon>Agaricomycotina</taxon>
        <taxon>Agaricomycetes</taxon>
        <taxon>Agaricomycetidae</taxon>
        <taxon>Boletales</taxon>
        <taxon>Coniophorineae</taxon>
        <taxon>Hygrophoropsidaceae</taxon>
        <taxon>Hygrophoropsis</taxon>
    </lineage>
</organism>
<dbReference type="EMBL" id="MU268539">
    <property type="protein sequence ID" value="KAH7904265.1"/>
    <property type="molecule type" value="Genomic_DNA"/>
</dbReference>
<name>A0ACB7ZT57_9AGAM</name>
<sequence>MSRRETAQVGPGNEETGGAEARGTEAGDAEAGGAAAAVAVEKGAEKEGEQVKEKGKGKAVVSGGVGKDQEAETATKNAVLDRKLAERAAVRKSSKVGEAAEDEEVRGESEERAQDRVVTKHRQVIAEAASRRSAAPAAKGKAKGKAGTKGKGSGRRQYKSASVIDSEEELPLICQSTPVPTNTVVRPHTITRITTPPARSTRPPAAGGSKPPCIVCIKDGIVGPTVKKKHNYQDYAAAAVAGSCSDNEPTAPPPPTKPKDKGKGKEAAVPPPPPAKAAGGKRKRASPGPAPMLKRVARAASPPHHSPTPTTTPPDLAAVVAQVTDSHRMMEVLLETMQACMVRLQAAHFPLPQHPAPVPPSHPLTPADPSPTDQAPADSAPAPVDADVAALLFTPVLQAARQLTDLAAEADESEVPLLADSPVVGSPTAAPLPVPGMRTPWPAISDKDAEDADIAAEVAEDAPPPPTTPEPANGDEEMAATEEG</sequence>
<accession>A0ACB7ZT57</accession>
<evidence type="ECO:0000313" key="2">
    <source>
        <dbReference type="Proteomes" id="UP000790377"/>
    </source>
</evidence>
<reference evidence="1" key="1">
    <citation type="journal article" date="2021" name="New Phytol.">
        <title>Evolutionary innovations through gain and loss of genes in the ectomycorrhizal Boletales.</title>
        <authorList>
            <person name="Wu G."/>
            <person name="Miyauchi S."/>
            <person name="Morin E."/>
            <person name="Kuo A."/>
            <person name="Drula E."/>
            <person name="Varga T."/>
            <person name="Kohler A."/>
            <person name="Feng B."/>
            <person name="Cao Y."/>
            <person name="Lipzen A."/>
            <person name="Daum C."/>
            <person name="Hundley H."/>
            <person name="Pangilinan J."/>
            <person name="Johnson J."/>
            <person name="Barry K."/>
            <person name="LaButti K."/>
            <person name="Ng V."/>
            <person name="Ahrendt S."/>
            <person name="Min B."/>
            <person name="Choi I.G."/>
            <person name="Park H."/>
            <person name="Plett J.M."/>
            <person name="Magnuson J."/>
            <person name="Spatafora J.W."/>
            <person name="Nagy L.G."/>
            <person name="Henrissat B."/>
            <person name="Grigoriev I.V."/>
            <person name="Yang Z.L."/>
            <person name="Xu J."/>
            <person name="Martin F.M."/>
        </authorList>
    </citation>
    <scope>NUCLEOTIDE SEQUENCE</scope>
    <source>
        <strain evidence="1">ATCC 28755</strain>
    </source>
</reference>
<evidence type="ECO:0000313" key="1">
    <source>
        <dbReference type="EMBL" id="KAH7904265.1"/>
    </source>
</evidence>
<dbReference type="Proteomes" id="UP000790377">
    <property type="component" value="Unassembled WGS sequence"/>
</dbReference>
<protein>
    <submittedName>
        <fullName evidence="1">Uncharacterized protein</fullName>
    </submittedName>
</protein>
<comment type="caution">
    <text evidence="1">The sequence shown here is derived from an EMBL/GenBank/DDBJ whole genome shotgun (WGS) entry which is preliminary data.</text>
</comment>
<proteinExistence type="predicted"/>
<gene>
    <name evidence="1" type="ORF">BJ138DRAFT_1106964</name>
</gene>